<evidence type="ECO:0000256" key="1">
    <source>
        <dbReference type="ARBA" id="ARBA00004240"/>
    </source>
</evidence>
<dbReference type="Proteomes" id="UP001595880">
    <property type="component" value="Unassembled WGS sequence"/>
</dbReference>
<keyword evidence="8" id="KW-1185">Reference proteome</keyword>
<evidence type="ECO:0000259" key="6">
    <source>
        <dbReference type="Pfam" id="PF04101"/>
    </source>
</evidence>
<comment type="caution">
    <text evidence="7">The sequence shown here is derived from an EMBL/GenBank/DDBJ whole genome shotgun (WGS) entry which is preliminary data.</text>
</comment>
<evidence type="ECO:0000256" key="5">
    <source>
        <dbReference type="ARBA" id="ARBA00022824"/>
    </source>
</evidence>
<dbReference type="InterPro" id="IPR048097">
    <property type="entry name" value="Cps14G-like"/>
</dbReference>
<dbReference type="InterPro" id="IPR039042">
    <property type="entry name" value="Alg13-like"/>
</dbReference>
<dbReference type="PANTHER" id="PTHR12867:SF6">
    <property type="entry name" value="N-ACETYLGLUCOSAMINYLDIPHOSPHODOLICHOL N-ACETYLGLUCOSAMINYLTRANSFERASE"/>
    <property type="match status" value="1"/>
</dbReference>
<comment type="subcellular location">
    <subcellularLocation>
        <location evidence="1">Endoplasmic reticulum</location>
    </subcellularLocation>
</comment>
<accession>A0ABV8VQ13</accession>
<evidence type="ECO:0000256" key="2">
    <source>
        <dbReference type="ARBA" id="ARBA00006962"/>
    </source>
</evidence>
<dbReference type="Pfam" id="PF04101">
    <property type="entry name" value="Glyco_tran_28_C"/>
    <property type="match status" value="1"/>
</dbReference>
<keyword evidence="5" id="KW-0256">Endoplasmic reticulum</keyword>
<feature type="domain" description="Glycosyl transferase family 28 C-terminal" evidence="6">
    <location>
        <begin position="1"/>
        <end position="157"/>
    </location>
</feature>
<dbReference type="SUPFAM" id="SSF53756">
    <property type="entry name" value="UDP-Glycosyltransferase/glycogen phosphorylase"/>
    <property type="match status" value="1"/>
</dbReference>
<dbReference type="NCBIfam" id="NF041548">
    <property type="entry name" value="PssE"/>
    <property type="match status" value="1"/>
</dbReference>
<comment type="similarity">
    <text evidence="2">Belongs to the glycosyltransferase 28 family.</text>
</comment>
<sequence length="159" mass="18261">MILVLLGTHELPFERLLVELEKLKKRNVIEEDILVQAGNTPFESEFLKIKDFVTYEEMDELYDKASIIITHAGTGSVITGLKKGKKVIAVPRLKKYGEHNDDHQLELASVFEQNNHVLVWNDDQELESVIKAIEDFNPEPFNSKRAQLLSVLEDFIENI</sequence>
<keyword evidence="4" id="KW-0808">Transferase</keyword>
<evidence type="ECO:0000256" key="3">
    <source>
        <dbReference type="ARBA" id="ARBA00022676"/>
    </source>
</evidence>
<dbReference type="PANTHER" id="PTHR12867">
    <property type="entry name" value="GLYCOSYL TRANSFERASE-RELATED"/>
    <property type="match status" value="1"/>
</dbReference>
<proteinExistence type="inferred from homology"/>
<evidence type="ECO:0000313" key="7">
    <source>
        <dbReference type="EMBL" id="MFC4386543.1"/>
    </source>
</evidence>
<dbReference type="InterPro" id="IPR007235">
    <property type="entry name" value="Glyco_trans_28_C"/>
</dbReference>
<name>A0ABV8VQ13_9BACI</name>
<dbReference type="EMBL" id="JBHSDV010000001">
    <property type="protein sequence ID" value="MFC4386543.1"/>
    <property type="molecule type" value="Genomic_DNA"/>
</dbReference>
<protein>
    <submittedName>
        <fullName evidence="7">PssE/Cps14G family polysaccharide biosynthesis glycosyltransferase</fullName>
    </submittedName>
</protein>
<dbReference type="Gene3D" id="3.40.50.2000">
    <property type="entry name" value="Glycogen Phosphorylase B"/>
    <property type="match status" value="1"/>
</dbReference>
<evidence type="ECO:0000313" key="8">
    <source>
        <dbReference type="Proteomes" id="UP001595880"/>
    </source>
</evidence>
<evidence type="ECO:0000256" key="4">
    <source>
        <dbReference type="ARBA" id="ARBA00022679"/>
    </source>
</evidence>
<reference evidence="8" key="1">
    <citation type="journal article" date="2019" name="Int. J. Syst. Evol. Microbiol.">
        <title>The Global Catalogue of Microorganisms (GCM) 10K type strain sequencing project: providing services to taxonomists for standard genome sequencing and annotation.</title>
        <authorList>
            <consortium name="The Broad Institute Genomics Platform"/>
            <consortium name="The Broad Institute Genome Sequencing Center for Infectious Disease"/>
            <person name="Wu L."/>
            <person name="Ma J."/>
        </authorList>
    </citation>
    <scope>NUCLEOTIDE SEQUENCE [LARGE SCALE GENOMIC DNA]</scope>
    <source>
        <strain evidence="8">KACC 14058</strain>
    </source>
</reference>
<organism evidence="7 8">
    <name type="scientific">Gracilibacillus marinus</name>
    <dbReference type="NCBI Taxonomy" id="630535"/>
    <lineage>
        <taxon>Bacteria</taxon>
        <taxon>Bacillati</taxon>
        <taxon>Bacillota</taxon>
        <taxon>Bacilli</taxon>
        <taxon>Bacillales</taxon>
        <taxon>Bacillaceae</taxon>
        <taxon>Gracilibacillus</taxon>
    </lineage>
</organism>
<gene>
    <name evidence="7" type="primary">pssE</name>
    <name evidence="7" type="ORF">ACFOZ1_01840</name>
</gene>
<dbReference type="RefSeq" id="WP_390195230.1">
    <property type="nucleotide sequence ID" value="NZ_JBHSDV010000001.1"/>
</dbReference>
<keyword evidence="3" id="KW-0328">Glycosyltransferase</keyword>